<protein>
    <recommendedName>
        <fullName evidence="6">MADS-box domain-containing protein</fullName>
    </recommendedName>
</protein>
<comment type="caution">
    <text evidence="7">The sequence shown here is derived from an EMBL/GenBank/DDBJ whole genome shotgun (WGS) entry which is preliminary data.</text>
</comment>
<sequence>MGKRKPNSGRNKIPMEKIHNKSHRQVTFSKRRAGVFKKASELCTLCGVEVAIIVYSPAGKPFSFGHPEVDSIIHKFLTPNARHPRTFGAYQLTEAHRNAKVGELNMQLTQILNQLEVERKKGEILNQIREARERQCWWEAPVEQLQLRELQQLWNAMEELKNSVAKQANKGLVESLPFLGEVVDNFENMTNQIHHGNLFWS</sequence>
<name>A0AAV8TFC6_9ROSI</name>
<evidence type="ECO:0000256" key="2">
    <source>
        <dbReference type="ARBA" id="ARBA00023015"/>
    </source>
</evidence>
<feature type="domain" description="MADS-box" evidence="6">
    <location>
        <begin position="8"/>
        <end position="68"/>
    </location>
</feature>
<dbReference type="Gene3D" id="6.10.140.920">
    <property type="match status" value="1"/>
</dbReference>
<dbReference type="PANTHER" id="PTHR11945:SF629">
    <property type="entry name" value="OS02G0164450 PROTEIN"/>
    <property type="match status" value="1"/>
</dbReference>
<dbReference type="PANTHER" id="PTHR11945">
    <property type="entry name" value="MADS BOX PROTEIN"/>
    <property type="match status" value="1"/>
</dbReference>
<keyword evidence="4" id="KW-0804">Transcription</keyword>
<dbReference type="EMBL" id="JAIWQS010000005">
    <property type="protein sequence ID" value="KAJ8764745.1"/>
    <property type="molecule type" value="Genomic_DNA"/>
</dbReference>
<dbReference type="AlphaFoldDB" id="A0AAV8TFC6"/>
<dbReference type="GO" id="GO:0005634">
    <property type="term" value="C:nucleus"/>
    <property type="evidence" value="ECO:0007669"/>
    <property type="project" value="UniProtKB-SubCell"/>
</dbReference>
<accession>A0AAV8TFC6</accession>
<keyword evidence="2" id="KW-0805">Transcription regulation</keyword>
<proteinExistence type="predicted"/>
<dbReference type="InterPro" id="IPR033896">
    <property type="entry name" value="MEF2-like_N"/>
</dbReference>
<dbReference type="GO" id="GO:0045944">
    <property type="term" value="P:positive regulation of transcription by RNA polymerase II"/>
    <property type="evidence" value="ECO:0007669"/>
    <property type="project" value="InterPro"/>
</dbReference>
<dbReference type="Gene3D" id="3.40.1810.10">
    <property type="entry name" value="Transcription factor, MADS-box"/>
    <property type="match status" value="1"/>
</dbReference>
<comment type="subcellular location">
    <subcellularLocation>
        <location evidence="1">Nucleus</location>
    </subcellularLocation>
</comment>
<evidence type="ECO:0000256" key="1">
    <source>
        <dbReference type="ARBA" id="ARBA00004123"/>
    </source>
</evidence>
<dbReference type="GO" id="GO:0000978">
    <property type="term" value="F:RNA polymerase II cis-regulatory region sequence-specific DNA binding"/>
    <property type="evidence" value="ECO:0007669"/>
    <property type="project" value="TreeGrafter"/>
</dbReference>
<dbReference type="CDD" id="cd00265">
    <property type="entry name" value="MADS_MEF2_like"/>
    <property type="match status" value="1"/>
</dbReference>
<organism evidence="7 8">
    <name type="scientific">Erythroxylum novogranatense</name>
    <dbReference type="NCBI Taxonomy" id="1862640"/>
    <lineage>
        <taxon>Eukaryota</taxon>
        <taxon>Viridiplantae</taxon>
        <taxon>Streptophyta</taxon>
        <taxon>Embryophyta</taxon>
        <taxon>Tracheophyta</taxon>
        <taxon>Spermatophyta</taxon>
        <taxon>Magnoliopsida</taxon>
        <taxon>eudicotyledons</taxon>
        <taxon>Gunneridae</taxon>
        <taxon>Pentapetalae</taxon>
        <taxon>rosids</taxon>
        <taxon>fabids</taxon>
        <taxon>Malpighiales</taxon>
        <taxon>Erythroxylaceae</taxon>
        <taxon>Erythroxylum</taxon>
    </lineage>
</organism>
<dbReference type="SMART" id="SM00432">
    <property type="entry name" value="MADS"/>
    <property type="match status" value="1"/>
</dbReference>
<keyword evidence="8" id="KW-1185">Reference proteome</keyword>
<evidence type="ECO:0000259" key="6">
    <source>
        <dbReference type="PROSITE" id="PS50066"/>
    </source>
</evidence>
<evidence type="ECO:0000256" key="3">
    <source>
        <dbReference type="ARBA" id="ARBA00023125"/>
    </source>
</evidence>
<dbReference type="Proteomes" id="UP001159364">
    <property type="component" value="Linkage Group LG05"/>
</dbReference>
<dbReference type="InterPro" id="IPR002100">
    <property type="entry name" value="TF_MADSbox"/>
</dbReference>
<keyword evidence="3" id="KW-0238">DNA-binding</keyword>
<dbReference type="FunFam" id="3.40.1810.10:FF:000006">
    <property type="entry name" value="Agamous-like MADS-box protein AGL62"/>
    <property type="match status" value="1"/>
</dbReference>
<gene>
    <name evidence="7" type="ORF">K2173_009138</name>
</gene>
<dbReference type="GO" id="GO:0000981">
    <property type="term" value="F:DNA-binding transcription factor activity, RNA polymerase II-specific"/>
    <property type="evidence" value="ECO:0007669"/>
    <property type="project" value="TreeGrafter"/>
</dbReference>
<dbReference type="PRINTS" id="PR00404">
    <property type="entry name" value="MADSDOMAIN"/>
</dbReference>
<dbReference type="SUPFAM" id="SSF55455">
    <property type="entry name" value="SRF-like"/>
    <property type="match status" value="1"/>
</dbReference>
<dbReference type="PROSITE" id="PS50066">
    <property type="entry name" value="MADS_BOX_2"/>
    <property type="match status" value="1"/>
</dbReference>
<evidence type="ECO:0000313" key="7">
    <source>
        <dbReference type="EMBL" id="KAJ8764745.1"/>
    </source>
</evidence>
<reference evidence="7 8" key="1">
    <citation type="submission" date="2021-09" db="EMBL/GenBank/DDBJ databases">
        <title>Genomic insights and catalytic innovation underlie evolution of tropane alkaloids biosynthesis.</title>
        <authorList>
            <person name="Wang Y.-J."/>
            <person name="Tian T."/>
            <person name="Huang J.-P."/>
            <person name="Huang S.-X."/>
        </authorList>
    </citation>
    <scope>NUCLEOTIDE SEQUENCE [LARGE SCALE GENOMIC DNA]</scope>
    <source>
        <strain evidence="7">KIB-2018</strain>
        <tissue evidence="7">Leaf</tissue>
    </source>
</reference>
<evidence type="ECO:0000256" key="4">
    <source>
        <dbReference type="ARBA" id="ARBA00023163"/>
    </source>
</evidence>
<dbReference type="Pfam" id="PF00319">
    <property type="entry name" value="SRF-TF"/>
    <property type="match status" value="1"/>
</dbReference>
<evidence type="ECO:0000256" key="5">
    <source>
        <dbReference type="ARBA" id="ARBA00023242"/>
    </source>
</evidence>
<dbReference type="InterPro" id="IPR036879">
    <property type="entry name" value="TF_MADSbox_sf"/>
</dbReference>
<keyword evidence="5" id="KW-0539">Nucleus</keyword>
<dbReference type="GO" id="GO:0046983">
    <property type="term" value="F:protein dimerization activity"/>
    <property type="evidence" value="ECO:0007669"/>
    <property type="project" value="InterPro"/>
</dbReference>
<evidence type="ECO:0000313" key="8">
    <source>
        <dbReference type="Proteomes" id="UP001159364"/>
    </source>
</evidence>